<evidence type="ECO:0000256" key="10">
    <source>
        <dbReference type="ARBA" id="ARBA00047409"/>
    </source>
</evidence>
<comment type="function">
    <text evidence="9">Acts as an acyl-protein thioesterase that hydrolyzes fatty acids from acylated residues in proteins. Regulates the mitochondrial S-depalmitoylation of the nucleophilic active site residue of peroxiredoxin-5/PRDX5, a key antioxidant protein, therefore modulating mitochondrial antioxidant ability. Also catalyzes the deglucuronidation of mycophenolic acid acyl-glucuronide, an active metabolite of the immunosuppressant drug mycophenolate.</text>
</comment>
<protein>
    <recommendedName>
        <fullName evidence="5">Palmitoyl-protein thioesterase ABHD10, mitochondrial</fullName>
        <ecNumber evidence="4">3.1.1.93</ecNumber>
        <ecNumber evidence="1">3.1.2.22</ecNumber>
    </recommendedName>
    <alternativeName>
        <fullName evidence="7">Acyl-protein thioesterase ABHD10</fullName>
    </alternativeName>
    <alternativeName>
        <fullName evidence="8">Alpha/beta hydrolase domain-containing protein 10</fullName>
    </alternativeName>
    <alternativeName>
        <fullName evidence="6">Mycophenolic acid acyl-glucuronide esterase, mitochondrial</fullName>
    </alternativeName>
</protein>
<dbReference type="AlphaFoldDB" id="A0A967EUZ3"/>
<dbReference type="Pfam" id="PF12697">
    <property type="entry name" value="Abhydrolase_6"/>
    <property type="match status" value="1"/>
</dbReference>
<proteinExistence type="predicted"/>
<dbReference type="RefSeq" id="WP_167222007.1">
    <property type="nucleotide sequence ID" value="NZ_JAAQPH010000003.1"/>
</dbReference>
<dbReference type="GO" id="GO:0102390">
    <property type="term" value="F:mycophenolic acid acyl-glucuronide esterase activity"/>
    <property type="evidence" value="ECO:0007669"/>
    <property type="project" value="UniProtKB-EC"/>
</dbReference>
<evidence type="ECO:0000256" key="5">
    <source>
        <dbReference type="ARBA" id="ARBA00039314"/>
    </source>
</evidence>
<dbReference type="Gene3D" id="3.40.50.1820">
    <property type="entry name" value="alpha/beta hydrolase"/>
    <property type="match status" value="1"/>
</dbReference>
<dbReference type="EC" id="3.1.1.93" evidence="4"/>
<dbReference type="Proteomes" id="UP000761264">
    <property type="component" value="Unassembled WGS sequence"/>
</dbReference>
<organism evidence="13 14">
    <name type="scientific">Pelagibius litoralis</name>
    <dbReference type="NCBI Taxonomy" id="374515"/>
    <lineage>
        <taxon>Bacteria</taxon>
        <taxon>Pseudomonadati</taxon>
        <taxon>Pseudomonadota</taxon>
        <taxon>Alphaproteobacteria</taxon>
        <taxon>Rhodospirillales</taxon>
        <taxon>Rhodovibrionaceae</taxon>
        <taxon>Pelagibius</taxon>
    </lineage>
</organism>
<dbReference type="EC" id="3.1.2.22" evidence="1"/>
<evidence type="ECO:0000256" key="2">
    <source>
        <dbReference type="ARBA" id="ARBA00022801"/>
    </source>
</evidence>
<dbReference type="SUPFAM" id="SSF53474">
    <property type="entry name" value="alpha/beta-Hydrolases"/>
    <property type="match status" value="1"/>
</dbReference>
<dbReference type="InterPro" id="IPR000073">
    <property type="entry name" value="AB_hydrolase_1"/>
</dbReference>
<dbReference type="InterPro" id="IPR052382">
    <property type="entry name" value="ABHD10_acyl-thioesterase"/>
</dbReference>
<evidence type="ECO:0000256" key="1">
    <source>
        <dbReference type="ARBA" id="ARBA00012423"/>
    </source>
</evidence>
<evidence type="ECO:0000256" key="9">
    <source>
        <dbReference type="ARBA" id="ARBA00046047"/>
    </source>
</evidence>
<keyword evidence="2 13" id="KW-0378">Hydrolase</keyword>
<dbReference type="EMBL" id="JAAQPH010000003">
    <property type="protein sequence ID" value="NIA67941.1"/>
    <property type="molecule type" value="Genomic_DNA"/>
</dbReference>
<comment type="catalytic activity">
    <reaction evidence="10">
        <text>S-hexadecanoyl-L-cysteinyl-[protein] + H2O = L-cysteinyl-[protein] + hexadecanoate + H(+)</text>
        <dbReference type="Rhea" id="RHEA:19233"/>
        <dbReference type="Rhea" id="RHEA-COMP:10131"/>
        <dbReference type="Rhea" id="RHEA-COMP:11032"/>
        <dbReference type="ChEBI" id="CHEBI:7896"/>
        <dbReference type="ChEBI" id="CHEBI:15377"/>
        <dbReference type="ChEBI" id="CHEBI:15378"/>
        <dbReference type="ChEBI" id="CHEBI:29950"/>
        <dbReference type="ChEBI" id="CHEBI:74151"/>
        <dbReference type="EC" id="3.1.2.22"/>
    </reaction>
    <physiologicalReaction direction="left-to-right" evidence="10">
        <dbReference type="Rhea" id="RHEA:19234"/>
    </physiologicalReaction>
</comment>
<evidence type="ECO:0000256" key="11">
    <source>
        <dbReference type="ARBA" id="ARBA00047972"/>
    </source>
</evidence>
<evidence type="ECO:0000313" key="13">
    <source>
        <dbReference type="EMBL" id="NIA67941.1"/>
    </source>
</evidence>
<gene>
    <name evidence="13" type="ORF">HBA54_04990</name>
</gene>
<evidence type="ECO:0000259" key="12">
    <source>
        <dbReference type="Pfam" id="PF12697"/>
    </source>
</evidence>
<evidence type="ECO:0000256" key="3">
    <source>
        <dbReference type="ARBA" id="ARBA00022946"/>
    </source>
</evidence>
<evidence type="ECO:0000313" key="14">
    <source>
        <dbReference type="Proteomes" id="UP000761264"/>
    </source>
</evidence>
<dbReference type="GO" id="GO:0008474">
    <property type="term" value="F:palmitoyl-(protein) hydrolase activity"/>
    <property type="evidence" value="ECO:0007669"/>
    <property type="project" value="UniProtKB-EC"/>
</dbReference>
<dbReference type="PANTHER" id="PTHR16138:SF7">
    <property type="entry name" value="PALMITOYL-PROTEIN THIOESTERASE ABHD10, MITOCHONDRIAL"/>
    <property type="match status" value="1"/>
</dbReference>
<comment type="caution">
    <text evidence="13">The sequence shown here is derived from an EMBL/GenBank/DDBJ whole genome shotgun (WGS) entry which is preliminary data.</text>
</comment>
<evidence type="ECO:0000256" key="6">
    <source>
        <dbReference type="ARBA" id="ARBA00041520"/>
    </source>
</evidence>
<dbReference type="InterPro" id="IPR029058">
    <property type="entry name" value="AB_hydrolase_fold"/>
</dbReference>
<sequence length="272" mass="29340">MSNPDSPTDQPPQTLACEDGTILAYYKTATGKASAEGHPDAPGLLFLGGFMSDMTGSKALALEDFAGKRGQAFVRFDYRGHGASEGRFTDGTIGTWLADALAVLDRLTEGPQIVVGSSMGGWIMLLLALARPERIAGLVGIAAAPDFTEEIIGPRTTDAFREKMAQDGYILYPSAYSEEPYTITNDLIEEGRNHLLLKGPIPITAPVRLLYGMQDSDVPWQMAVRLCELLESRDVELSIVKNAGHRFSEPAEIDLLLRTVAALSDPQGLPES</sequence>
<evidence type="ECO:0000256" key="4">
    <source>
        <dbReference type="ARBA" id="ARBA00039132"/>
    </source>
</evidence>
<accession>A0A967EUZ3</accession>
<evidence type="ECO:0000256" key="7">
    <source>
        <dbReference type="ARBA" id="ARBA00042645"/>
    </source>
</evidence>
<evidence type="ECO:0000256" key="8">
    <source>
        <dbReference type="ARBA" id="ARBA00042704"/>
    </source>
</evidence>
<reference evidence="13" key="1">
    <citation type="submission" date="2020-03" db="EMBL/GenBank/DDBJ databases">
        <title>Genome of Pelagibius litoralis DSM 21314T.</title>
        <authorList>
            <person name="Wang G."/>
        </authorList>
    </citation>
    <scope>NUCLEOTIDE SEQUENCE</scope>
    <source>
        <strain evidence="13">DSM 21314</strain>
    </source>
</reference>
<keyword evidence="14" id="KW-1185">Reference proteome</keyword>
<feature type="domain" description="AB hydrolase-1" evidence="12">
    <location>
        <begin position="64"/>
        <end position="252"/>
    </location>
</feature>
<dbReference type="PANTHER" id="PTHR16138">
    <property type="entry name" value="MYCOPHENOLIC ACID ACYL-GLUCURONIDE ESTERASE, MITOCHONDRIAL"/>
    <property type="match status" value="1"/>
</dbReference>
<keyword evidence="3" id="KW-0809">Transit peptide</keyword>
<name>A0A967EUZ3_9PROT</name>
<comment type="catalytic activity">
    <reaction evidence="11">
        <text>mycophenolic acid O-acyl-beta-D-glucuronide + H2O = mycophenolate + D-glucuronate + H(+)</text>
        <dbReference type="Rhea" id="RHEA:34179"/>
        <dbReference type="ChEBI" id="CHEBI:15377"/>
        <dbReference type="ChEBI" id="CHEBI:15378"/>
        <dbReference type="ChEBI" id="CHEBI:58720"/>
        <dbReference type="ChEBI" id="CHEBI:62932"/>
        <dbReference type="ChEBI" id="CHEBI:66982"/>
        <dbReference type="EC" id="3.1.1.93"/>
    </reaction>
    <physiologicalReaction direction="left-to-right" evidence="11">
        <dbReference type="Rhea" id="RHEA:34180"/>
    </physiologicalReaction>
</comment>